<dbReference type="PANTHER" id="PTHR13061">
    <property type="entry name" value="DYNACTIN SUBUNIT P25"/>
    <property type="match status" value="1"/>
</dbReference>
<name>A0ABZ1CMF8_9PROT</name>
<dbReference type="Proteomes" id="UP001334732">
    <property type="component" value="Chromosome"/>
</dbReference>
<dbReference type="EMBL" id="CP141769">
    <property type="protein sequence ID" value="WRS39507.1"/>
    <property type="molecule type" value="Genomic_DNA"/>
</dbReference>
<dbReference type="Pfam" id="PF00132">
    <property type="entry name" value="Hexapep"/>
    <property type="match status" value="1"/>
</dbReference>
<protein>
    <submittedName>
        <fullName evidence="2">DapH/DapD/GlmU-related protein</fullName>
    </submittedName>
</protein>
<gene>
    <name evidence="2" type="ORF">VA613_01180</name>
</gene>
<dbReference type="PANTHER" id="PTHR13061:SF26">
    <property type="entry name" value="BACTERIAL TRANSFERASE HEXAPEPTIDE (SIX REPEATS)"/>
    <property type="match status" value="1"/>
</dbReference>
<evidence type="ECO:0000313" key="3">
    <source>
        <dbReference type="Proteomes" id="UP001334732"/>
    </source>
</evidence>
<accession>A0ABZ1CMF8</accession>
<reference evidence="2 3" key="1">
    <citation type="submission" date="2023-12" db="EMBL/GenBank/DDBJ databases">
        <title>Thiobacillus sedimentum sp. nov., a chemolithoautotrophic sulfur-oxidizing bacterium isolated from freshwater sediment.</title>
        <authorList>
            <person name="Luo J."/>
            <person name="Dai C."/>
        </authorList>
    </citation>
    <scope>NUCLEOTIDE SEQUENCE [LARGE SCALE GENOMIC DNA]</scope>
    <source>
        <strain evidence="2 3">SCUT-2</strain>
    </source>
</reference>
<feature type="transmembrane region" description="Helical" evidence="1">
    <location>
        <begin position="9"/>
        <end position="30"/>
    </location>
</feature>
<dbReference type="SUPFAM" id="SSF51161">
    <property type="entry name" value="Trimeric LpxA-like enzymes"/>
    <property type="match status" value="1"/>
</dbReference>
<organism evidence="2 3">
    <name type="scientific">Thiobacillus sedimenti</name>
    <dbReference type="NCBI Taxonomy" id="3110231"/>
    <lineage>
        <taxon>Bacteria</taxon>
        <taxon>Pseudomonadati</taxon>
        <taxon>Pseudomonadota</taxon>
        <taxon>Betaproteobacteria</taxon>
        <taxon>Nitrosomonadales</taxon>
        <taxon>Thiobacillaceae</taxon>
        <taxon>Thiobacillus</taxon>
    </lineage>
</organism>
<keyword evidence="3" id="KW-1185">Reference proteome</keyword>
<proteinExistence type="predicted"/>
<dbReference type="Gene3D" id="2.160.10.10">
    <property type="entry name" value="Hexapeptide repeat proteins"/>
    <property type="match status" value="1"/>
</dbReference>
<evidence type="ECO:0000256" key="1">
    <source>
        <dbReference type="SAM" id="Phobius"/>
    </source>
</evidence>
<dbReference type="InterPro" id="IPR050484">
    <property type="entry name" value="Transf_Hexapept/Carb_Anhydrase"/>
</dbReference>
<feature type="transmembrane region" description="Helical" evidence="1">
    <location>
        <begin position="82"/>
        <end position="99"/>
    </location>
</feature>
<dbReference type="RefSeq" id="WP_324780038.1">
    <property type="nucleotide sequence ID" value="NZ_CP141769.1"/>
</dbReference>
<keyword evidence="1" id="KW-0472">Membrane</keyword>
<feature type="transmembrane region" description="Helical" evidence="1">
    <location>
        <begin position="42"/>
        <end position="62"/>
    </location>
</feature>
<keyword evidence="1" id="KW-0812">Transmembrane</keyword>
<dbReference type="InterPro" id="IPR001451">
    <property type="entry name" value="Hexapep"/>
</dbReference>
<dbReference type="InterPro" id="IPR011004">
    <property type="entry name" value="Trimer_LpxA-like_sf"/>
</dbReference>
<keyword evidence="1" id="KW-1133">Transmembrane helix</keyword>
<sequence length="224" mass="24190">MRKIGIGEIVLFLVLLGGVLGVTFFTTRFLLGTLPLGDFRGVILVVAGVLIFYVFAFVVYRLFMFVMPLREGEIAEKSREEFGYHVYVLFYLLLFYPLMRSGVVPIPVMRLVYLALGARLGANTFSAGIILDPPFIEIGANSAVGQYALLVPHVIEGRRLAHYRIVIGNNVTVGAHAVVLSGVTIGDDAIVATGAVVPKGTRIGAGEVWGGVPARLIRGGQEVE</sequence>
<evidence type="ECO:0000313" key="2">
    <source>
        <dbReference type="EMBL" id="WRS39507.1"/>
    </source>
</evidence>